<reference evidence="1 2" key="1">
    <citation type="submission" date="2021-03" db="EMBL/GenBank/DDBJ databases">
        <title>Antimicrobial resistance genes in bacteria isolated from Japanese honey, and their potential for conferring macrolide and lincosamide resistance in the American foulbrood pathogen Paenibacillus larvae.</title>
        <authorList>
            <person name="Okamoto M."/>
            <person name="Kumagai M."/>
            <person name="Kanamori H."/>
            <person name="Takamatsu D."/>
        </authorList>
    </citation>
    <scope>NUCLEOTIDE SEQUENCE [LARGE SCALE GENOMIC DNA]</scope>
    <source>
        <strain evidence="1 2">J34TS1</strain>
    </source>
</reference>
<dbReference type="EMBL" id="BORT01000022">
    <property type="protein sequence ID" value="GIO49454.1"/>
    <property type="molecule type" value="Genomic_DNA"/>
</dbReference>
<gene>
    <name evidence="1" type="ORF">J34TS1_42190</name>
</gene>
<comment type="caution">
    <text evidence="1">The sequence shown here is derived from an EMBL/GenBank/DDBJ whole genome shotgun (WGS) entry which is preliminary data.</text>
</comment>
<dbReference type="RefSeq" id="WP_212979948.1">
    <property type="nucleotide sequence ID" value="NZ_AP025343.1"/>
</dbReference>
<name>A0A919YFE9_9BACL</name>
<dbReference type="Proteomes" id="UP000682811">
    <property type="component" value="Unassembled WGS sequence"/>
</dbReference>
<accession>A0A919YFE9</accession>
<proteinExistence type="predicted"/>
<keyword evidence="2" id="KW-1185">Reference proteome</keyword>
<sequence length="145" mass="16937">MKIIEIQIINTNQSNTKILHINGTLGYWVDFRHSLVEGSCYFIPYNDQKIELLKNYSVETSQEEVINITNSDAMEYLIQYNAELDLYKAIGNVSFISDDGELIIISVEDMHFSFSNEDYDIRNIRINDWIKIEIKGLTLWDEGIF</sequence>
<evidence type="ECO:0000313" key="2">
    <source>
        <dbReference type="Proteomes" id="UP000682811"/>
    </source>
</evidence>
<evidence type="ECO:0000313" key="1">
    <source>
        <dbReference type="EMBL" id="GIO49454.1"/>
    </source>
</evidence>
<protein>
    <submittedName>
        <fullName evidence="1">Uncharacterized protein</fullName>
    </submittedName>
</protein>
<organism evidence="1 2">
    <name type="scientific">Paenibacillus azoreducens</name>
    <dbReference type="NCBI Taxonomy" id="116718"/>
    <lineage>
        <taxon>Bacteria</taxon>
        <taxon>Bacillati</taxon>
        <taxon>Bacillota</taxon>
        <taxon>Bacilli</taxon>
        <taxon>Bacillales</taxon>
        <taxon>Paenibacillaceae</taxon>
        <taxon>Paenibacillus</taxon>
    </lineage>
</organism>
<dbReference type="AlphaFoldDB" id="A0A919YFE9"/>